<evidence type="ECO:0000256" key="1">
    <source>
        <dbReference type="ARBA" id="ARBA00023122"/>
    </source>
</evidence>
<dbReference type="Pfam" id="PF00571">
    <property type="entry name" value="CBS"/>
    <property type="match status" value="4"/>
</dbReference>
<dbReference type="InterPro" id="IPR000644">
    <property type="entry name" value="CBS_dom"/>
</dbReference>
<evidence type="ECO:0000256" key="2">
    <source>
        <dbReference type="PROSITE-ProRule" id="PRU00703"/>
    </source>
</evidence>
<comment type="caution">
    <text evidence="4">The sequence shown here is derived from an EMBL/GenBank/DDBJ whole genome shotgun (WGS) entry which is preliminary data.</text>
</comment>
<feature type="domain" description="CBS" evidence="3">
    <location>
        <begin position="292"/>
        <end position="341"/>
    </location>
</feature>
<protein>
    <submittedName>
        <fullName evidence="4">CBS domain-containing protein</fullName>
    </submittedName>
</protein>
<accession>A0AAV3S689</accession>
<name>A0AAV3S689_9EURY</name>
<dbReference type="InterPro" id="IPR051257">
    <property type="entry name" value="Diverse_CBS-Domain"/>
</dbReference>
<dbReference type="PANTHER" id="PTHR43080:SF29">
    <property type="entry name" value="OS02G0818000 PROTEIN"/>
    <property type="match status" value="1"/>
</dbReference>
<keyword evidence="5" id="KW-1185">Reference proteome</keyword>
<feature type="domain" description="CBS" evidence="3">
    <location>
        <begin position="66"/>
        <end position="128"/>
    </location>
</feature>
<gene>
    <name evidence="4" type="ORF">GCM10009066_08490</name>
</gene>
<dbReference type="PANTHER" id="PTHR43080">
    <property type="entry name" value="CBS DOMAIN-CONTAINING PROTEIN CBSX3, MITOCHONDRIAL"/>
    <property type="match status" value="1"/>
</dbReference>
<dbReference type="InterPro" id="IPR046342">
    <property type="entry name" value="CBS_dom_sf"/>
</dbReference>
<evidence type="ECO:0000313" key="5">
    <source>
        <dbReference type="Proteomes" id="UP001500837"/>
    </source>
</evidence>
<feature type="domain" description="CBS" evidence="3">
    <location>
        <begin position="129"/>
        <end position="188"/>
    </location>
</feature>
<dbReference type="SUPFAM" id="SSF54631">
    <property type="entry name" value="CBS-domain pair"/>
    <property type="match status" value="2"/>
</dbReference>
<keyword evidence="1 2" id="KW-0129">CBS domain</keyword>
<dbReference type="EMBL" id="BAAABL010000034">
    <property type="protein sequence ID" value="GAA0296300.1"/>
    <property type="molecule type" value="Genomic_DNA"/>
</dbReference>
<sequence length="341" mass="37028">MWWHAIHPRTSACTTAALPPTAPHNRYLTAGVSRLTPLMGLDGETRCVAYKWTRVLIRAMKVADVMTPRADVVTVSLPGTRDDVLEYLQERHFSAVPVVKGEGDEEVYRGLISRTDLIEDPDEDQLAMLLREVPTTTGDTDIVEAGRLMVAEGARRVPVVDGEALAGIVTVTDVVRAIADGDVAGNATCGDLARRDVNTTYAGTPLPVAEREIAHARVPYTIVLDDDADMAGVLTEPDIIDVARVVEGEADIGAGVAGEDDEWKWEGIKATGNRYFPTRNVEIPSGPVREFMTADPVTLTKRRTTQEAARRMLEHDVEQLPLVSGDDLAGIVRDVDLVASL</sequence>
<evidence type="ECO:0000313" key="4">
    <source>
        <dbReference type="EMBL" id="GAA0296300.1"/>
    </source>
</evidence>
<dbReference type="CDD" id="cd04614">
    <property type="entry name" value="CBS_pair_arch2_repeat2"/>
    <property type="match status" value="1"/>
</dbReference>
<proteinExistence type="predicted"/>
<dbReference type="PROSITE" id="PS51371">
    <property type="entry name" value="CBS"/>
    <property type="match status" value="3"/>
</dbReference>
<organism evidence="4 5">
    <name type="scientific">Halarchaeum salinum</name>
    <dbReference type="NCBI Taxonomy" id="489912"/>
    <lineage>
        <taxon>Archaea</taxon>
        <taxon>Methanobacteriati</taxon>
        <taxon>Methanobacteriota</taxon>
        <taxon>Stenosarchaea group</taxon>
        <taxon>Halobacteria</taxon>
        <taxon>Halobacteriales</taxon>
        <taxon>Halobacteriaceae</taxon>
    </lineage>
</organism>
<dbReference type="AlphaFoldDB" id="A0AAV3S689"/>
<evidence type="ECO:0000259" key="3">
    <source>
        <dbReference type="PROSITE" id="PS51371"/>
    </source>
</evidence>
<dbReference type="SMART" id="SM00116">
    <property type="entry name" value="CBS"/>
    <property type="match status" value="4"/>
</dbReference>
<dbReference type="Gene3D" id="3.10.580.10">
    <property type="entry name" value="CBS-domain"/>
    <property type="match status" value="2"/>
</dbReference>
<reference evidence="4 5" key="1">
    <citation type="journal article" date="2019" name="Int. J. Syst. Evol. Microbiol.">
        <title>The Global Catalogue of Microorganisms (GCM) 10K type strain sequencing project: providing services to taxonomists for standard genome sequencing and annotation.</title>
        <authorList>
            <consortium name="The Broad Institute Genomics Platform"/>
            <consortium name="The Broad Institute Genome Sequencing Center for Infectious Disease"/>
            <person name="Wu L."/>
            <person name="Ma J."/>
        </authorList>
    </citation>
    <scope>NUCLEOTIDE SEQUENCE [LARGE SCALE GENOMIC DNA]</scope>
    <source>
        <strain evidence="4 5">JCM 16330</strain>
    </source>
</reference>
<dbReference type="Proteomes" id="UP001500837">
    <property type="component" value="Unassembled WGS sequence"/>
</dbReference>